<feature type="domain" description="Histidine kinase" evidence="8">
    <location>
        <begin position="317"/>
        <end position="532"/>
    </location>
</feature>
<evidence type="ECO:0000256" key="6">
    <source>
        <dbReference type="ARBA" id="ARBA00023012"/>
    </source>
</evidence>
<dbReference type="InterPro" id="IPR003594">
    <property type="entry name" value="HATPase_dom"/>
</dbReference>
<evidence type="ECO:0000259" key="9">
    <source>
        <dbReference type="PROSITE" id="PS50112"/>
    </source>
</evidence>
<protein>
    <recommendedName>
        <fullName evidence="2">histidine kinase</fullName>
        <ecNumber evidence="2">2.7.13.3</ecNumber>
    </recommendedName>
</protein>
<dbReference type="RefSeq" id="WP_135462395.1">
    <property type="nucleotide sequence ID" value="NZ_SRLC01000001.1"/>
</dbReference>
<dbReference type="FunFam" id="3.30.565.10:FF:000006">
    <property type="entry name" value="Sensor histidine kinase WalK"/>
    <property type="match status" value="1"/>
</dbReference>
<dbReference type="InterPro" id="IPR036890">
    <property type="entry name" value="HATPase_C_sf"/>
</dbReference>
<evidence type="ECO:0000256" key="3">
    <source>
        <dbReference type="ARBA" id="ARBA00022553"/>
    </source>
</evidence>
<dbReference type="NCBIfam" id="TIGR00229">
    <property type="entry name" value="sensory_box"/>
    <property type="match status" value="1"/>
</dbReference>
<gene>
    <name evidence="11" type="ORF">E5K00_06325</name>
</gene>
<dbReference type="Gene3D" id="1.10.287.130">
    <property type="match status" value="1"/>
</dbReference>
<dbReference type="PROSITE" id="PS50112">
    <property type="entry name" value="PAS"/>
    <property type="match status" value="1"/>
</dbReference>
<sequence length="536" mass="60820">MLPASLSSALLDLLYTQAHEFVGIYDLTQGWFTQVNQAGLRLLGYPSEQAFFTDPVRNLHVTPWTPAQWQTLYTRAREQGKQEIEAELRRYTGTSFWARLELSYFDADGQPFFLVRLTEQSRLQQAERELEHSVRRFEAVFTNATIGIIVCDRPGTIVSANQLSGQLFGYAPQELLGHNIDILVPHAAGRHHDKLRESFNAHPQVRGMGHHRDLQARRQDGTVFPVEVSLSYFYLDQELYVVAYVLDITFKKEAERELIAQRQHVERLNADLEQKVADRTHALLNTLGQLEQRSQELAQALAAEQELGELKSRFVSMASHEFRTPLTAVLTSATLIEKYPTTDQQDKRLKHLQRIRTSVNHLNDILEEFLSVGRIEEGKIEAHPTPLNLATLLEETVTDVQGLLKAGQRIERQLLCPAPVRLDPSLLRKILVNLLSNAIKYSGEHSLVTVQADCRQNRLTLRVQDQGVGISREDQEHLFERFFRARNAANVPGTGLGLYIIARYLDLMGGTIALQSELNHGTTVTITIPYENHPAD</sequence>
<keyword evidence="12" id="KW-1185">Reference proteome</keyword>
<dbReference type="OrthoDB" id="9808408at2"/>
<evidence type="ECO:0000313" key="12">
    <source>
        <dbReference type="Proteomes" id="UP000297549"/>
    </source>
</evidence>
<dbReference type="InterPro" id="IPR036097">
    <property type="entry name" value="HisK_dim/P_sf"/>
</dbReference>
<dbReference type="PRINTS" id="PR00344">
    <property type="entry name" value="BCTRLSENSOR"/>
</dbReference>
<evidence type="ECO:0000256" key="5">
    <source>
        <dbReference type="ARBA" id="ARBA00022777"/>
    </source>
</evidence>
<dbReference type="InterPro" id="IPR005467">
    <property type="entry name" value="His_kinase_dom"/>
</dbReference>
<dbReference type="Pfam" id="PF13426">
    <property type="entry name" value="PAS_9"/>
    <property type="match status" value="2"/>
</dbReference>
<dbReference type="Pfam" id="PF02518">
    <property type="entry name" value="HATPase_c"/>
    <property type="match status" value="1"/>
</dbReference>
<dbReference type="SUPFAM" id="SSF55785">
    <property type="entry name" value="PYP-like sensor domain (PAS domain)"/>
    <property type="match status" value="2"/>
</dbReference>
<evidence type="ECO:0000256" key="7">
    <source>
        <dbReference type="SAM" id="Coils"/>
    </source>
</evidence>
<keyword evidence="7" id="KW-0175">Coiled coil</keyword>
<dbReference type="InterPro" id="IPR003661">
    <property type="entry name" value="HisK_dim/P_dom"/>
</dbReference>
<dbReference type="Pfam" id="PF00512">
    <property type="entry name" value="HisKA"/>
    <property type="match status" value="1"/>
</dbReference>
<feature type="domain" description="PAC" evidence="10">
    <location>
        <begin position="210"/>
        <end position="260"/>
    </location>
</feature>
<dbReference type="EMBL" id="SRLC01000001">
    <property type="protein sequence ID" value="TGE24816.1"/>
    <property type="molecule type" value="Genomic_DNA"/>
</dbReference>
<reference evidence="11 12" key="1">
    <citation type="submission" date="2019-04" db="EMBL/GenBank/DDBJ databases">
        <authorList>
            <person name="Feng G."/>
            <person name="Zhang J."/>
            <person name="Zhu H."/>
        </authorList>
    </citation>
    <scope>NUCLEOTIDE SEQUENCE [LARGE SCALE GENOMIC DNA]</scope>
    <source>
        <strain evidence="11 12">JCM 31653</strain>
    </source>
</reference>
<dbReference type="PROSITE" id="PS50109">
    <property type="entry name" value="HIS_KIN"/>
    <property type="match status" value="1"/>
</dbReference>
<dbReference type="EC" id="2.7.13.3" evidence="2"/>
<dbReference type="Proteomes" id="UP000297549">
    <property type="component" value="Unassembled WGS sequence"/>
</dbReference>
<evidence type="ECO:0000256" key="2">
    <source>
        <dbReference type="ARBA" id="ARBA00012438"/>
    </source>
</evidence>
<accession>A0A4Z0Q5S2</accession>
<evidence type="ECO:0000313" key="11">
    <source>
        <dbReference type="EMBL" id="TGE24816.1"/>
    </source>
</evidence>
<dbReference type="InterPro" id="IPR004358">
    <property type="entry name" value="Sig_transdc_His_kin-like_C"/>
</dbReference>
<comment type="catalytic activity">
    <reaction evidence="1">
        <text>ATP + protein L-histidine = ADP + protein N-phospho-L-histidine.</text>
        <dbReference type="EC" id="2.7.13.3"/>
    </reaction>
</comment>
<evidence type="ECO:0000256" key="1">
    <source>
        <dbReference type="ARBA" id="ARBA00000085"/>
    </source>
</evidence>
<evidence type="ECO:0000256" key="4">
    <source>
        <dbReference type="ARBA" id="ARBA00022679"/>
    </source>
</evidence>
<dbReference type="SUPFAM" id="SSF55874">
    <property type="entry name" value="ATPase domain of HSP90 chaperone/DNA topoisomerase II/histidine kinase"/>
    <property type="match status" value="1"/>
</dbReference>
<keyword evidence="3" id="KW-0597">Phosphoprotein</keyword>
<dbReference type="InterPro" id="IPR000700">
    <property type="entry name" value="PAS-assoc_C"/>
</dbReference>
<dbReference type="CDD" id="cd00082">
    <property type="entry name" value="HisKA"/>
    <property type="match status" value="1"/>
</dbReference>
<feature type="domain" description="PAS" evidence="9">
    <location>
        <begin position="133"/>
        <end position="202"/>
    </location>
</feature>
<dbReference type="Gene3D" id="3.30.565.10">
    <property type="entry name" value="Histidine kinase-like ATPase, C-terminal domain"/>
    <property type="match status" value="1"/>
</dbReference>
<dbReference type="PANTHER" id="PTHR43711:SF26">
    <property type="entry name" value="SENSOR HISTIDINE KINASE RCSC"/>
    <property type="match status" value="1"/>
</dbReference>
<dbReference type="SMART" id="SM00388">
    <property type="entry name" value="HisKA"/>
    <property type="match status" value="1"/>
</dbReference>
<keyword evidence="6" id="KW-0902">Two-component regulatory system</keyword>
<dbReference type="SUPFAM" id="SSF47384">
    <property type="entry name" value="Homodimeric domain of signal transducing histidine kinase"/>
    <property type="match status" value="1"/>
</dbReference>
<dbReference type="PROSITE" id="PS50113">
    <property type="entry name" value="PAC"/>
    <property type="match status" value="1"/>
</dbReference>
<evidence type="ECO:0000259" key="8">
    <source>
        <dbReference type="PROSITE" id="PS50109"/>
    </source>
</evidence>
<dbReference type="InterPro" id="IPR035965">
    <property type="entry name" value="PAS-like_dom_sf"/>
</dbReference>
<dbReference type="InterPro" id="IPR000014">
    <property type="entry name" value="PAS"/>
</dbReference>
<dbReference type="SMART" id="SM00091">
    <property type="entry name" value="PAS"/>
    <property type="match status" value="2"/>
</dbReference>
<dbReference type="PANTHER" id="PTHR43711">
    <property type="entry name" value="TWO-COMPONENT HISTIDINE KINASE"/>
    <property type="match status" value="1"/>
</dbReference>
<evidence type="ECO:0000259" key="10">
    <source>
        <dbReference type="PROSITE" id="PS50113"/>
    </source>
</evidence>
<proteinExistence type="predicted"/>
<dbReference type="GO" id="GO:0000155">
    <property type="term" value="F:phosphorelay sensor kinase activity"/>
    <property type="evidence" value="ECO:0007669"/>
    <property type="project" value="InterPro"/>
</dbReference>
<keyword evidence="5" id="KW-0418">Kinase</keyword>
<dbReference type="CDD" id="cd00130">
    <property type="entry name" value="PAS"/>
    <property type="match status" value="2"/>
</dbReference>
<dbReference type="SMART" id="SM00387">
    <property type="entry name" value="HATPase_c"/>
    <property type="match status" value="1"/>
</dbReference>
<comment type="caution">
    <text evidence="11">The sequence shown here is derived from an EMBL/GenBank/DDBJ whole genome shotgun (WGS) entry which is preliminary data.</text>
</comment>
<feature type="coiled-coil region" evidence="7">
    <location>
        <begin position="251"/>
        <end position="307"/>
    </location>
</feature>
<dbReference type="AlphaFoldDB" id="A0A4Z0Q5S2"/>
<dbReference type="Gene3D" id="3.30.450.20">
    <property type="entry name" value="PAS domain"/>
    <property type="match status" value="2"/>
</dbReference>
<organism evidence="11 12">
    <name type="scientific">Hymenobacter aquaticus</name>
    <dbReference type="NCBI Taxonomy" id="1867101"/>
    <lineage>
        <taxon>Bacteria</taxon>
        <taxon>Pseudomonadati</taxon>
        <taxon>Bacteroidota</taxon>
        <taxon>Cytophagia</taxon>
        <taxon>Cytophagales</taxon>
        <taxon>Hymenobacteraceae</taxon>
        <taxon>Hymenobacter</taxon>
    </lineage>
</organism>
<keyword evidence="4" id="KW-0808">Transferase</keyword>
<dbReference type="CDD" id="cd00075">
    <property type="entry name" value="HATPase"/>
    <property type="match status" value="1"/>
</dbReference>
<dbReference type="InterPro" id="IPR050736">
    <property type="entry name" value="Sensor_HK_Regulatory"/>
</dbReference>
<name>A0A4Z0Q5S2_9BACT</name>